<protein>
    <submittedName>
        <fullName evidence="1">Uncharacterized protein</fullName>
    </submittedName>
</protein>
<dbReference type="PATRIC" id="fig|217031.6.peg.2807"/>
<dbReference type="STRING" id="217031.ABB05_13030"/>
<dbReference type="OrthoDB" id="2949198at2"/>
<accession>A0A177ZTB1</accession>
<comment type="caution">
    <text evidence="1">The sequence shown here is derived from an EMBL/GenBank/DDBJ whole genome shotgun (WGS) entry which is preliminary data.</text>
</comment>
<dbReference type="AlphaFoldDB" id="A0A177ZTB1"/>
<reference evidence="1 2" key="1">
    <citation type="submission" date="2015-05" db="EMBL/GenBank/DDBJ databases">
        <title>Comparison of genome.</title>
        <authorList>
            <person name="Zheng Z."/>
            <person name="Sun M."/>
        </authorList>
    </citation>
    <scope>NUCLEOTIDE SEQUENCE [LARGE SCALE GENOMIC DNA]</scope>
    <source>
        <strain evidence="1 2">G25-74</strain>
    </source>
</reference>
<organism evidence="1 2">
    <name type="scientific">Lederbergia galactosidilytica</name>
    <dbReference type="NCBI Taxonomy" id="217031"/>
    <lineage>
        <taxon>Bacteria</taxon>
        <taxon>Bacillati</taxon>
        <taxon>Bacillota</taxon>
        <taxon>Bacilli</taxon>
        <taxon>Bacillales</taxon>
        <taxon>Bacillaceae</taxon>
        <taxon>Lederbergia</taxon>
    </lineage>
</organism>
<dbReference type="RefSeq" id="WP_064468292.1">
    <property type="nucleotide sequence ID" value="NZ_LDJR01000052.1"/>
</dbReference>
<gene>
    <name evidence="1" type="ORF">ABB05_13030</name>
</gene>
<dbReference type="Proteomes" id="UP000077881">
    <property type="component" value="Unassembled WGS sequence"/>
</dbReference>
<keyword evidence="2" id="KW-1185">Reference proteome</keyword>
<evidence type="ECO:0000313" key="1">
    <source>
        <dbReference type="EMBL" id="OAK70098.1"/>
    </source>
</evidence>
<proteinExistence type="predicted"/>
<sequence length="157" mass="17727">MKVTLKIKKDNTVESIQHEVEPINLFQFQKALKVIKEVFDIAQKDEGLKSLLGDLFAAEESEENLDARFLASAMEAFEVLLINIPNKAFELLAAMSGIGYDDLMTQRMEDVFDVYDAILEVNDIEKLVKRAKKSLAVTKTKVSFLNLVRKATENTQA</sequence>
<dbReference type="EMBL" id="LDJR01000052">
    <property type="protein sequence ID" value="OAK70098.1"/>
    <property type="molecule type" value="Genomic_DNA"/>
</dbReference>
<evidence type="ECO:0000313" key="2">
    <source>
        <dbReference type="Proteomes" id="UP000077881"/>
    </source>
</evidence>
<name>A0A177ZTB1_9BACI</name>